<comment type="caution">
    <text evidence="1">The sequence shown here is derived from an EMBL/GenBank/DDBJ whole genome shotgun (WGS) entry which is preliminary data.</text>
</comment>
<accession>A0ACB9RGH7</accession>
<protein>
    <submittedName>
        <fullName evidence="1">Uncharacterized protein</fullName>
    </submittedName>
</protein>
<keyword evidence="2" id="KW-1185">Reference proteome</keyword>
<reference evidence="2" key="1">
    <citation type="journal article" date="2023" name="Front. Plant Sci.">
        <title>Chromosomal-level genome assembly of Melastoma candidum provides insights into trichome evolution.</title>
        <authorList>
            <person name="Zhong Y."/>
            <person name="Wu W."/>
            <person name="Sun C."/>
            <person name="Zou P."/>
            <person name="Liu Y."/>
            <person name="Dai S."/>
            <person name="Zhou R."/>
        </authorList>
    </citation>
    <scope>NUCLEOTIDE SEQUENCE [LARGE SCALE GENOMIC DNA]</scope>
</reference>
<gene>
    <name evidence="1" type="ORF">MLD38_015514</name>
</gene>
<dbReference type="Proteomes" id="UP001057402">
    <property type="component" value="Chromosome 4"/>
</dbReference>
<dbReference type="EMBL" id="CM042883">
    <property type="protein sequence ID" value="KAI4377964.1"/>
    <property type="molecule type" value="Genomic_DNA"/>
</dbReference>
<sequence length="317" mass="36174">MDATANSPNKRAKCSGGEAAATDEKVNVYVWDMDETLILFKSLLDGTYAKAHDGMKDAQRGAEIGEMWENLILDLCDQHFFYDQVEDHNEPSLGSLSKFDDGCDLAKYSFEQDEFTSSVDDDKKRRLAYRYRTISSMYDKGLCDLFPKEKKEKWDELYELTDEYTDRWLSSARSFLQQCVSEKEDPDPRVDSSVETLGTCHVNVLVTSGALVPSIAKCMLYRFDSLIKHGDVYSALDVGKLQCFEWVRERFSGPNFRFCVIGDGWEECAAAKSMGWPFVQVNFQQGTCHKFPGLTLRTLGHYFSVVYDEHRPADEEA</sequence>
<evidence type="ECO:0000313" key="2">
    <source>
        <dbReference type="Proteomes" id="UP001057402"/>
    </source>
</evidence>
<name>A0ACB9RGH7_9MYRT</name>
<evidence type="ECO:0000313" key="1">
    <source>
        <dbReference type="EMBL" id="KAI4377964.1"/>
    </source>
</evidence>
<proteinExistence type="predicted"/>
<organism evidence="1 2">
    <name type="scientific">Melastoma candidum</name>
    <dbReference type="NCBI Taxonomy" id="119954"/>
    <lineage>
        <taxon>Eukaryota</taxon>
        <taxon>Viridiplantae</taxon>
        <taxon>Streptophyta</taxon>
        <taxon>Embryophyta</taxon>
        <taxon>Tracheophyta</taxon>
        <taxon>Spermatophyta</taxon>
        <taxon>Magnoliopsida</taxon>
        <taxon>eudicotyledons</taxon>
        <taxon>Gunneridae</taxon>
        <taxon>Pentapetalae</taxon>
        <taxon>rosids</taxon>
        <taxon>malvids</taxon>
        <taxon>Myrtales</taxon>
        <taxon>Melastomataceae</taxon>
        <taxon>Melastomatoideae</taxon>
        <taxon>Melastomateae</taxon>
        <taxon>Melastoma</taxon>
    </lineage>
</organism>